<reference evidence="2" key="1">
    <citation type="journal article" date="2022" name="bioRxiv">
        <title>Thiovibrio frasassiensisgen. nov., sp. nov., an autotrophic, elemental sulfur disproportionating bacterium isolated from sulfidic karst sediment, and proposal of Thiovibrionaceae fam. nov.</title>
        <authorList>
            <person name="Aronson H."/>
            <person name="Thomas C."/>
            <person name="Bhattacharyya M."/>
            <person name="Eckstein S."/>
            <person name="Jensen S."/>
            <person name="Barco R."/>
            <person name="Macalady J."/>
            <person name="Amend J."/>
        </authorList>
    </citation>
    <scope>NUCLEOTIDE SEQUENCE</scope>
    <source>
        <strain evidence="2">RS19-109</strain>
    </source>
</reference>
<reference evidence="2" key="2">
    <citation type="submission" date="2022-10" db="EMBL/GenBank/DDBJ databases">
        <authorList>
            <person name="Aronson H.S."/>
        </authorList>
    </citation>
    <scope>NUCLEOTIDE SEQUENCE</scope>
    <source>
        <strain evidence="2">RS19-109</strain>
    </source>
</reference>
<name>A0A9X4MCI9_9BACT</name>
<dbReference type="Gene3D" id="1.25.40.10">
    <property type="entry name" value="Tetratricopeptide repeat domain"/>
    <property type="match status" value="1"/>
</dbReference>
<evidence type="ECO:0000256" key="1">
    <source>
        <dbReference type="SAM" id="SignalP"/>
    </source>
</evidence>
<comment type="caution">
    <text evidence="2">The sequence shown here is derived from an EMBL/GenBank/DDBJ whole genome shotgun (WGS) entry which is preliminary data.</text>
</comment>
<dbReference type="SMART" id="SM00028">
    <property type="entry name" value="TPR"/>
    <property type="match status" value="2"/>
</dbReference>
<feature type="chain" id="PRO_5040823635" evidence="1">
    <location>
        <begin position="19"/>
        <end position="318"/>
    </location>
</feature>
<keyword evidence="3" id="KW-1185">Reference proteome</keyword>
<dbReference type="SUPFAM" id="SSF48452">
    <property type="entry name" value="TPR-like"/>
    <property type="match status" value="1"/>
</dbReference>
<organism evidence="2 3">
    <name type="scientific">Thiovibrio frasassiensis</name>
    <dbReference type="NCBI Taxonomy" id="2984131"/>
    <lineage>
        <taxon>Bacteria</taxon>
        <taxon>Pseudomonadati</taxon>
        <taxon>Thermodesulfobacteriota</taxon>
        <taxon>Desulfobulbia</taxon>
        <taxon>Desulfobulbales</taxon>
        <taxon>Thiovibrionaceae</taxon>
        <taxon>Thiovibrio</taxon>
    </lineage>
</organism>
<dbReference type="Proteomes" id="UP001154240">
    <property type="component" value="Unassembled WGS sequence"/>
</dbReference>
<accession>A0A9X4MCI9</accession>
<protein>
    <submittedName>
        <fullName evidence="2">Tetratricopeptide repeat protein</fullName>
    </submittedName>
</protein>
<dbReference type="RefSeq" id="WP_307631894.1">
    <property type="nucleotide sequence ID" value="NZ_JAPHEH010000001.1"/>
</dbReference>
<dbReference type="InterPro" id="IPR011990">
    <property type="entry name" value="TPR-like_helical_dom_sf"/>
</dbReference>
<sequence>MSRLKALLAFTLSFSIIAALPGCAPMDSGGSQPKDVIPAGYTYHPKPRPEIVSPEAAKKDLAALLAGSKNPGIKYHGQPGLNNSANEEALTAFIRGKSGPITFWYDPQNELLFMAFSGSSALDDRIEVHPRILFFYADLLDQPIVVIKTTEWPSWGRHVVEKNMEGIVRPYKIHFPGLMSFVFEGLPDAQRFADDLFVIQQALQKKHDERLALFQAKATQYRGMKVKPPVSEEQRKYIVQANALNQRKEYAGAIDLYSKVIDVDPVSFPPAYFNLALLCAQMQRFQPAIAYMKQYLLLVPDANDARAAQDKIYEWELK</sequence>
<feature type="signal peptide" evidence="1">
    <location>
        <begin position="1"/>
        <end position="18"/>
    </location>
</feature>
<evidence type="ECO:0000313" key="3">
    <source>
        <dbReference type="Proteomes" id="UP001154240"/>
    </source>
</evidence>
<gene>
    <name evidence="2" type="ORF">OLX77_01920</name>
</gene>
<dbReference type="InterPro" id="IPR019734">
    <property type="entry name" value="TPR_rpt"/>
</dbReference>
<keyword evidence="1" id="KW-0732">Signal</keyword>
<dbReference type="AlphaFoldDB" id="A0A9X4MCI9"/>
<dbReference type="EMBL" id="JAPHEH010000001">
    <property type="protein sequence ID" value="MDG4474916.1"/>
    <property type="molecule type" value="Genomic_DNA"/>
</dbReference>
<proteinExistence type="predicted"/>
<evidence type="ECO:0000313" key="2">
    <source>
        <dbReference type="EMBL" id="MDG4474916.1"/>
    </source>
</evidence>